<reference evidence="2" key="2">
    <citation type="submission" date="2025-08" db="UniProtKB">
        <authorList>
            <consortium name="RefSeq"/>
        </authorList>
    </citation>
    <scope>IDENTIFICATION</scope>
</reference>
<protein>
    <submittedName>
        <fullName evidence="2">Uncharacterized protein</fullName>
    </submittedName>
</protein>
<organism evidence="2">
    <name type="scientific">Aspergillus niger</name>
    <dbReference type="NCBI Taxonomy" id="5061"/>
    <lineage>
        <taxon>Eukaryota</taxon>
        <taxon>Fungi</taxon>
        <taxon>Dikarya</taxon>
        <taxon>Ascomycota</taxon>
        <taxon>Pezizomycotina</taxon>
        <taxon>Eurotiomycetes</taxon>
        <taxon>Eurotiomycetidae</taxon>
        <taxon>Eurotiales</taxon>
        <taxon>Aspergillaceae</taxon>
        <taxon>Aspergillus</taxon>
        <taxon>Aspergillus subgen. Circumdati</taxon>
    </lineage>
</organism>
<sequence length="118" mass="12913">MGRGLAAARGATEQACRGIGYGPIPFVPADVQREIAPKLTGMHGVPDTAIGLHSTLRPSNKCATRSNSTCGYYHFQRSYRPGKTAIGPANRKTKKERKRKRGEQYGRQVASPDMQQIQ</sequence>
<proteinExistence type="predicted"/>
<dbReference type="GeneID" id="84590354"/>
<dbReference type="VEuPathDB" id="FungiDB:An02g06170"/>
<dbReference type="RefSeq" id="XP_059599990.1">
    <property type="nucleotide sequence ID" value="XM_059746349.1"/>
</dbReference>
<accession>A0AAJ8DXR7</accession>
<evidence type="ECO:0000256" key="1">
    <source>
        <dbReference type="SAM" id="MobiDB-lite"/>
    </source>
</evidence>
<evidence type="ECO:0000313" key="2">
    <source>
        <dbReference type="RefSeq" id="XP_059599990.1"/>
    </source>
</evidence>
<name>A0AAJ8DXR7_ASPNG</name>
<feature type="compositionally biased region" description="Basic residues" evidence="1">
    <location>
        <begin position="91"/>
        <end position="101"/>
    </location>
</feature>
<dbReference type="AlphaFoldDB" id="A0AAJ8DXR7"/>
<reference evidence="2" key="1">
    <citation type="submission" date="2025-02" db="EMBL/GenBank/DDBJ databases">
        <authorList>
            <consortium name="NCBI Genome Project"/>
        </authorList>
    </citation>
    <scope>NUCLEOTIDE SEQUENCE</scope>
</reference>
<gene>
    <name evidence="2" type="ORF">An02g06170</name>
</gene>
<feature type="region of interest" description="Disordered" evidence="1">
    <location>
        <begin position="80"/>
        <end position="118"/>
    </location>
</feature>
<dbReference type="KEGG" id="ang:An02g06170"/>